<dbReference type="PANTHER" id="PTHR23342">
    <property type="entry name" value="N-ACETYLGLUTAMATE SYNTHASE"/>
    <property type="match status" value="1"/>
</dbReference>
<dbReference type="EMBL" id="VLTL01000146">
    <property type="protein sequence ID" value="KAA0158488.1"/>
    <property type="molecule type" value="Genomic_DNA"/>
</dbReference>
<gene>
    <name evidence="14" type="ORF">FNF28_06191</name>
    <name evidence="13" type="ORF">FNF31_07304</name>
</gene>
<dbReference type="Gene3D" id="3.40.50.720">
    <property type="entry name" value="NAD(P)-binding Rossmann-like Domain"/>
    <property type="match status" value="1"/>
</dbReference>
<evidence type="ECO:0000256" key="4">
    <source>
        <dbReference type="ARBA" id="ARBA00022679"/>
    </source>
</evidence>
<dbReference type="Proteomes" id="UP000324907">
    <property type="component" value="Unassembled WGS sequence"/>
</dbReference>
<evidence type="ECO:0000256" key="11">
    <source>
        <dbReference type="SAM" id="MobiDB-lite"/>
    </source>
</evidence>
<dbReference type="UniPathway" id="UPA00068">
    <property type="reaction ID" value="UER00107"/>
</dbReference>
<feature type="compositionally biased region" description="Low complexity" evidence="11">
    <location>
        <begin position="582"/>
        <end position="593"/>
    </location>
</feature>
<feature type="region of interest" description="Disordered" evidence="11">
    <location>
        <begin position="582"/>
        <end position="622"/>
    </location>
</feature>
<dbReference type="InterPro" id="IPR036291">
    <property type="entry name" value="NAD(P)-bd_dom_sf"/>
</dbReference>
<dbReference type="SUPFAM" id="SSF55347">
    <property type="entry name" value="Glyceraldehyde-3-phosphate dehydrogenase-like, C-terminal domain"/>
    <property type="match status" value="1"/>
</dbReference>
<keyword evidence="9" id="KW-0560">Oxidoreductase</keyword>
<evidence type="ECO:0000256" key="8">
    <source>
        <dbReference type="ARBA" id="ARBA00022857"/>
    </source>
</evidence>
<evidence type="ECO:0000256" key="1">
    <source>
        <dbReference type="ARBA" id="ARBA00004828"/>
    </source>
</evidence>
<feature type="domain" description="Semialdehyde dehydrogenase NAD-binding" evidence="12">
    <location>
        <begin position="629"/>
        <end position="765"/>
    </location>
</feature>
<evidence type="ECO:0000256" key="2">
    <source>
        <dbReference type="ARBA" id="ARBA00022571"/>
    </source>
</evidence>
<dbReference type="SUPFAM" id="SSF51735">
    <property type="entry name" value="NAD(P)-binding Rossmann-fold domains"/>
    <property type="match status" value="1"/>
</dbReference>
<dbReference type="InterPro" id="IPR006855">
    <property type="entry name" value="Vertebrate-like_GNAT_dom"/>
</dbReference>
<dbReference type="SMART" id="SM00859">
    <property type="entry name" value="Semialdhyde_dh"/>
    <property type="match status" value="1"/>
</dbReference>
<keyword evidence="5" id="KW-0547">Nucleotide-binding</keyword>
<comment type="pathway">
    <text evidence="1">Amino-acid biosynthesis; L-arginine biosynthesis; N(2)-acetyl-L-ornithine from L-glutamate: step 2/4.</text>
</comment>
<sequence>MLSARQCVTRASRSAQRGVRAAVAAAAGAPSANASSAAAGASGGFVRFAAELDSVADADDFVRAYGPDSQSRSSANLAVVKIGGEVLQRQLEELVDNVRFMREAGMNVILVHGGGPQLNEELARRQVEPTYKGGHRVTDAETLKIAERVFAECTQQLVAALEGGGISATGLSGNVFRAKQAEGGALGFVGEITGVEMAAIDETLRSGRVPVLNSLGIDETAGSALNINADVAAREVARETKPSRVVFLSAGGGWKEDGVVVPELSMEADFARLEARDYTGRQGTLLKLREVKAITDALPPSSSVTICSPADLTRQLVPHRGPGTQIRRGAKASVFTPGAADDAAITAALTEAHGRPTTAASIADRHGARVLAIVATANHNAVAVVTETHLSPTPHDPVPEGSFAAPRLSAFVARRQGLDDAAEPAVWAALTERFPELWWAARPAPERRAPAAGAAPADPAGFVDCLTHHRAARHAAGMIRLQRNAQAINADGLDEEQKAELLARAAVGVMAAGTGGDDSATPRMAVDGLIGEGMFLPSGGGSGAAMEGKGLARHPCIMWWGMAGVFEVEEAVQTAQRARARAAAADADTAPAHPADDTATDVSVPSQPGSAAGGRALPAEPATSVPRRDVVLVGARGYTGRELVTLLAGHSGLRVGAATSRAFEGLEVAAALDMDRALAARACAPGLRFSAVSAEDIAAGHGIPSDMDPAAFILALPNGHSDAYHTAIRSSFSSAPVLDLSADQRFNSEWVYGMPERPGARAAIVGAKDISNPGCYATAVQVGLMPFAQPHLNPAGGSQLSMAQGSVAMAFGVSGYSGAGVTPSDKNNPEVLRDNLLPYALVGHIHEREATHHLGVQVAFSPTVAPFFRGISATLSVFLDKDAAAAMADARPDLGSKTATRVAALAAEQARAFFASGTDGPEPLVRVSDGEINVRTHGSNCSGVTVGGFVYEPVTGRLGWVSCIDNLGKGAAVQALQNINIALGLPELEGIVPDAPLRA</sequence>
<keyword evidence="7" id="KW-0067">ATP-binding</keyword>
<feature type="active site" evidence="10">
    <location>
        <position position="775"/>
    </location>
</feature>
<dbReference type="GO" id="GO:0051287">
    <property type="term" value="F:NAD binding"/>
    <property type="evidence" value="ECO:0007669"/>
    <property type="project" value="InterPro"/>
</dbReference>
<dbReference type="PROSITE" id="PS01224">
    <property type="entry name" value="ARGC"/>
    <property type="match status" value="1"/>
</dbReference>
<evidence type="ECO:0000313" key="15">
    <source>
        <dbReference type="Proteomes" id="UP000324907"/>
    </source>
</evidence>
<dbReference type="EMBL" id="VLTM01000141">
    <property type="protein sequence ID" value="KAA0148945.1"/>
    <property type="molecule type" value="Genomic_DNA"/>
</dbReference>
<keyword evidence="8" id="KW-0521">NADP</keyword>
<evidence type="ECO:0000313" key="13">
    <source>
        <dbReference type="EMBL" id="KAA0148945.1"/>
    </source>
</evidence>
<evidence type="ECO:0000259" key="12">
    <source>
        <dbReference type="SMART" id="SM00859"/>
    </source>
</evidence>
<dbReference type="Gene3D" id="3.30.360.10">
    <property type="entry name" value="Dihydrodipicolinate Reductase, domain 2"/>
    <property type="match status" value="1"/>
</dbReference>
<protein>
    <recommendedName>
        <fullName evidence="12">Semialdehyde dehydrogenase NAD-binding domain-containing protein</fullName>
    </recommendedName>
</protein>
<dbReference type="Pfam" id="PF00696">
    <property type="entry name" value="AA_kinase"/>
    <property type="match status" value="1"/>
</dbReference>
<dbReference type="InterPro" id="IPR036393">
    <property type="entry name" value="AceGlu_kinase-like_sf"/>
</dbReference>
<dbReference type="PANTHER" id="PTHR23342:SF0">
    <property type="entry name" value="N-ACETYLGLUTAMATE SYNTHASE, MITOCHONDRIAL"/>
    <property type="match status" value="1"/>
</dbReference>
<dbReference type="InterPro" id="IPR023013">
    <property type="entry name" value="AGPR_AS"/>
</dbReference>
<dbReference type="GO" id="GO:0005737">
    <property type="term" value="C:cytoplasm"/>
    <property type="evidence" value="ECO:0007669"/>
    <property type="project" value="InterPro"/>
</dbReference>
<keyword evidence="3" id="KW-0028">Amino-acid biosynthesis</keyword>
<dbReference type="InterPro" id="IPR004662">
    <property type="entry name" value="AcgluKinase_fam"/>
</dbReference>
<keyword evidence="4" id="KW-0808">Transferase</keyword>
<evidence type="ECO:0000313" key="16">
    <source>
        <dbReference type="Proteomes" id="UP000325113"/>
    </source>
</evidence>
<comment type="caution">
    <text evidence="13">The sequence shown here is derived from an EMBL/GenBank/DDBJ whole genome shotgun (WGS) entry which is preliminary data.</text>
</comment>
<dbReference type="GO" id="GO:0005524">
    <property type="term" value="F:ATP binding"/>
    <property type="evidence" value="ECO:0007669"/>
    <property type="project" value="UniProtKB-KW"/>
</dbReference>
<dbReference type="GO" id="GO:0003942">
    <property type="term" value="F:N-acetyl-gamma-glutamyl-phosphate reductase activity"/>
    <property type="evidence" value="ECO:0007669"/>
    <property type="project" value="InterPro"/>
</dbReference>
<reference evidence="15 16" key="1">
    <citation type="submission" date="2019-07" db="EMBL/GenBank/DDBJ databases">
        <title>Genomes of Cafeteria roenbergensis.</title>
        <authorList>
            <person name="Fischer M.G."/>
            <person name="Hackl T."/>
            <person name="Roman M."/>
        </authorList>
    </citation>
    <scope>NUCLEOTIDE SEQUENCE [LARGE SCALE GENOMIC DNA]</scope>
    <source>
        <strain evidence="13 16">Cflag</strain>
        <strain evidence="14 15">RCC970-E3</strain>
    </source>
</reference>
<dbReference type="GO" id="GO:0003991">
    <property type="term" value="F:acetylglutamate kinase activity"/>
    <property type="evidence" value="ECO:0007669"/>
    <property type="project" value="TreeGrafter"/>
</dbReference>
<dbReference type="CDD" id="cd24149">
    <property type="entry name" value="AGPR_N_ARG5_6_like"/>
    <property type="match status" value="1"/>
</dbReference>
<dbReference type="InterPro" id="IPR000534">
    <property type="entry name" value="Semialdehyde_DH_NAD-bd"/>
</dbReference>
<keyword evidence="2" id="KW-0055">Arginine biosynthesis</keyword>
<evidence type="ECO:0000256" key="9">
    <source>
        <dbReference type="ARBA" id="ARBA00023002"/>
    </source>
</evidence>
<dbReference type="Pfam" id="PF22698">
    <property type="entry name" value="Semialdhyde_dhC_1"/>
    <property type="match status" value="1"/>
</dbReference>
<dbReference type="InterPro" id="IPR001048">
    <property type="entry name" value="Asp/Glu/Uridylate_kinase"/>
</dbReference>
<organism evidence="13 16">
    <name type="scientific">Cafeteria roenbergensis</name>
    <name type="common">Marine flagellate</name>
    <dbReference type="NCBI Taxonomy" id="33653"/>
    <lineage>
        <taxon>Eukaryota</taxon>
        <taxon>Sar</taxon>
        <taxon>Stramenopiles</taxon>
        <taxon>Bigyra</taxon>
        <taxon>Opalozoa</taxon>
        <taxon>Bicosoecida</taxon>
        <taxon>Cafeteriaceae</taxon>
        <taxon>Cafeteria</taxon>
    </lineage>
</organism>
<dbReference type="NCBIfam" id="TIGR00761">
    <property type="entry name" value="argB"/>
    <property type="match status" value="1"/>
</dbReference>
<dbReference type="Pfam" id="PF04768">
    <property type="entry name" value="NAT"/>
    <property type="match status" value="1"/>
</dbReference>
<evidence type="ECO:0000256" key="6">
    <source>
        <dbReference type="ARBA" id="ARBA00022777"/>
    </source>
</evidence>
<dbReference type="GO" id="GO:0006526">
    <property type="term" value="P:L-arginine biosynthetic process"/>
    <property type="evidence" value="ECO:0007669"/>
    <property type="project" value="UniProtKB-UniPathway"/>
</dbReference>
<evidence type="ECO:0000313" key="14">
    <source>
        <dbReference type="EMBL" id="KAA0158488.1"/>
    </source>
</evidence>
<dbReference type="Proteomes" id="UP000325113">
    <property type="component" value="Unassembled WGS sequence"/>
</dbReference>
<dbReference type="InterPro" id="IPR058924">
    <property type="entry name" value="AGPR_dimerisation_dom"/>
</dbReference>
<dbReference type="Gene3D" id="3.40.1160.10">
    <property type="entry name" value="Acetylglutamate kinase-like"/>
    <property type="match status" value="1"/>
</dbReference>
<proteinExistence type="predicted"/>
<evidence type="ECO:0000256" key="10">
    <source>
        <dbReference type="PROSITE-ProRule" id="PRU10010"/>
    </source>
</evidence>
<dbReference type="Pfam" id="PF01118">
    <property type="entry name" value="Semialdhyde_dh"/>
    <property type="match status" value="1"/>
</dbReference>
<evidence type="ECO:0000256" key="3">
    <source>
        <dbReference type="ARBA" id="ARBA00022605"/>
    </source>
</evidence>
<dbReference type="AlphaFoldDB" id="A0A5A8C7Y0"/>
<keyword evidence="6" id="KW-0418">Kinase</keyword>
<evidence type="ECO:0000256" key="5">
    <source>
        <dbReference type="ARBA" id="ARBA00022741"/>
    </source>
</evidence>
<accession>A0A5A8C7Y0</accession>
<evidence type="ECO:0000256" key="7">
    <source>
        <dbReference type="ARBA" id="ARBA00022840"/>
    </source>
</evidence>
<name>A0A5A8C7Y0_CAFRO</name>
<dbReference type="SUPFAM" id="SSF53633">
    <property type="entry name" value="Carbamate kinase-like"/>
    <property type="match status" value="1"/>
</dbReference>